<evidence type="ECO:0000313" key="11">
    <source>
        <dbReference type="Proteomes" id="UP001172911"/>
    </source>
</evidence>
<dbReference type="InterPro" id="IPR014729">
    <property type="entry name" value="Rossmann-like_a/b/a_fold"/>
</dbReference>
<name>A0AAW7ZFD8_9FIRM</name>
<sequence>MGVLEKVRHELARHRMIEPGQLVIVGVSGGPDSIALLHILSQLKDELGISLHVAHLNHMFRGDEAKGDASFVEQVSSSLGVPCTIEERNVPDYAREKGLSSQVAAREVRYDFFNRVLTKLGAERLALGHHADDQAESVLLNIFRGTGTNGLAGILPFRDKLYMRPLLTVRRAEIEQYCKDNGLSYRLDSSNFKKVYRRNKIRAELIPLLEKDYSPGLVPLLVRLAELARSDEEYLEAEASKAFKEVLVSKEKTHIAIHRQKLSLQPTSLARRVIRNCWGALVGEKNDLSFEQVENILNRLRGSGEEKVIELPRGIKAWLSYDTLHMGSHYQGDEKYRYEYQLPIPGELSIPDTGARIDCRLLQREELNFKPEQFPPNMAAIDYHKVKLPLIVRARQDGDIFVPFGFGRRVKLKKFLIDRKIPKHIRGRIPIVVEQTTGRIVWVAGFRTAEGIEISPESKKVILLNLENGNSSNM</sequence>
<comment type="domain">
    <text evidence="8">The N-terminal region contains the highly conserved SGGXDS motif, predicted to be a P-loop motif involved in ATP binding.</text>
</comment>
<dbReference type="SUPFAM" id="SSF56037">
    <property type="entry name" value="PheT/TilS domain"/>
    <property type="match status" value="1"/>
</dbReference>
<proteinExistence type="inferred from homology"/>
<reference evidence="10" key="2">
    <citation type="submission" date="2023-03" db="EMBL/GenBank/DDBJ databases">
        <authorList>
            <person name="Zhang Z."/>
        </authorList>
    </citation>
    <scope>NUCLEOTIDE SEQUENCE</scope>
    <source>
        <strain evidence="10">DSA</strain>
    </source>
</reference>
<dbReference type="InterPro" id="IPR012795">
    <property type="entry name" value="tRNA_Ile_lys_synt_N"/>
</dbReference>
<evidence type="ECO:0000256" key="8">
    <source>
        <dbReference type="HAMAP-Rule" id="MF_01161"/>
    </source>
</evidence>
<dbReference type="AlphaFoldDB" id="A0AAW7ZFD8"/>
<keyword evidence="4 8" id="KW-0819">tRNA processing</keyword>
<dbReference type="GO" id="GO:0032267">
    <property type="term" value="F:tRNA(Ile)-lysidine synthase activity"/>
    <property type="evidence" value="ECO:0007669"/>
    <property type="project" value="UniProtKB-EC"/>
</dbReference>
<keyword evidence="2 8" id="KW-0963">Cytoplasm</keyword>
<comment type="catalytic activity">
    <reaction evidence="7 8">
        <text>cytidine(34) in tRNA(Ile2) + L-lysine + ATP = lysidine(34) in tRNA(Ile2) + AMP + diphosphate + H(+)</text>
        <dbReference type="Rhea" id="RHEA:43744"/>
        <dbReference type="Rhea" id="RHEA-COMP:10625"/>
        <dbReference type="Rhea" id="RHEA-COMP:10670"/>
        <dbReference type="ChEBI" id="CHEBI:15378"/>
        <dbReference type="ChEBI" id="CHEBI:30616"/>
        <dbReference type="ChEBI" id="CHEBI:32551"/>
        <dbReference type="ChEBI" id="CHEBI:33019"/>
        <dbReference type="ChEBI" id="CHEBI:82748"/>
        <dbReference type="ChEBI" id="CHEBI:83665"/>
        <dbReference type="ChEBI" id="CHEBI:456215"/>
        <dbReference type="EC" id="6.3.4.19"/>
    </reaction>
</comment>
<evidence type="ECO:0000256" key="1">
    <source>
        <dbReference type="ARBA" id="ARBA00004496"/>
    </source>
</evidence>
<dbReference type="NCBIfam" id="TIGR02432">
    <property type="entry name" value="lysidine_TilS_N"/>
    <property type="match status" value="1"/>
</dbReference>
<protein>
    <recommendedName>
        <fullName evidence="8">tRNA(Ile)-lysidine synthase</fullName>
        <ecNumber evidence="8">6.3.4.19</ecNumber>
    </recommendedName>
    <alternativeName>
        <fullName evidence="8">tRNA(Ile)-2-lysyl-cytidine synthase</fullName>
    </alternativeName>
    <alternativeName>
        <fullName evidence="8">tRNA(Ile)-lysidine synthetase</fullName>
    </alternativeName>
</protein>
<dbReference type="GO" id="GO:0005737">
    <property type="term" value="C:cytoplasm"/>
    <property type="evidence" value="ECO:0007669"/>
    <property type="project" value="UniProtKB-SubCell"/>
</dbReference>
<organism evidence="10 11">
    <name type="scientific">Desulforamulus aquiferis</name>
    <dbReference type="NCBI Taxonomy" id="1397668"/>
    <lineage>
        <taxon>Bacteria</taxon>
        <taxon>Bacillati</taxon>
        <taxon>Bacillota</taxon>
        <taxon>Clostridia</taxon>
        <taxon>Eubacteriales</taxon>
        <taxon>Peptococcaceae</taxon>
        <taxon>Desulforamulus</taxon>
    </lineage>
</organism>
<feature type="domain" description="Lysidine-tRNA(Ile) synthetase C-terminal" evidence="9">
    <location>
        <begin position="390"/>
        <end position="464"/>
    </location>
</feature>
<dbReference type="Pfam" id="PF01171">
    <property type="entry name" value="ATP_bind_3"/>
    <property type="match status" value="1"/>
</dbReference>
<keyword evidence="3 8" id="KW-0436">Ligase</keyword>
<keyword evidence="11" id="KW-1185">Reference proteome</keyword>
<dbReference type="GO" id="GO:0005524">
    <property type="term" value="F:ATP binding"/>
    <property type="evidence" value="ECO:0007669"/>
    <property type="project" value="UniProtKB-UniRule"/>
</dbReference>
<evidence type="ECO:0000259" key="9">
    <source>
        <dbReference type="SMART" id="SM00977"/>
    </source>
</evidence>
<reference evidence="10" key="1">
    <citation type="journal article" date="2023" name="J. Hazard. Mater.">
        <title>Anaerobic biodegradation of pyrene and benzo[a]pyrene by a new sulfate-reducing Desulforamulus aquiferis strain DSA.</title>
        <authorList>
            <person name="Zhang Z."/>
            <person name="Sun J."/>
            <person name="Gong X."/>
            <person name="Wang C."/>
            <person name="Wang H."/>
        </authorList>
    </citation>
    <scope>NUCLEOTIDE SEQUENCE</scope>
    <source>
        <strain evidence="10">DSA</strain>
    </source>
</reference>
<dbReference type="InterPro" id="IPR012094">
    <property type="entry name" value="tRNA_Ile_lys_synt"/>
</dbReference>
<dbReference type="Pfam" id="PF11734">
    <property type="entry name" value="TilS_C"/>
    <property type="match status" value="1"/>
</dbReference>
<feature type="binding site" evidence="8">
    <location>
        <begin position="28"/>
        <end position="33"/>
    </location>
    <ligand>
        <name>ATP</name>
        <dbReference type="ChEBI" id="CHEBI:30616"/>
    </ligand>
</feature>
<dbReference type="NCBIfam" id="TIGR02433">
    <property type="entry name" value="lysidine_TilS_C"/>
    <property type="match status" value="1"/>
</dbReference>
<keyword evidence="5 8" id="KW-0547">Nucleotide-binding</keyword>
<evidence type="ECO:0000256" key="3">
    <source>
        <dbReference type="ARBA" id="ARBA00022598"/>
    </source>
</evidence>
<evidence type="ECO:0000313" key="10">
    <source>
        <dbReference type="EMBL" id="MDO7788034.1"/>
    </source>
</evidence>
<evidence type="ECO:0000256" key="5">
    <source>
        <dbReference type="ARBA" id="ARBA00022741"/>
    </source>
</evidence>
<dbReference type="InterPro" id="IPR012796">
    <property type="entry name" value="Lysidine-tRNA-synth_C"/>
</dbReference>
<dbReference type="Gene3D" id="1.20.59.20">
    <property type="match status" value="1"/>
</dbReference>
<comment type="subcellular location">
    <subcellularLocation>
        <location evidence="1 8">Cytoplasm</location>
    </subcellularLocation>
</comment>
<dbReference type="InterPro" id="IPR011063">
    <property type="entry name" value="TilS/TtcA_N"/>
</dbReference>
<evidence type="ECO:0000256" key="7">
    <source>
        <dbReference type="ARBA" id="ARBA00048539"/>
    </source>
</evidence>
<dbReference type="PANTHER" id="PTHR43033:SF1">
    <property type="entry name" value="TRNA(ILE)-LYSIDINE SYNTHASE-RELATED"/>
    <property type="match status" value="1"/>
</dbReference>
<evidence type="ECO:0000256" key="6">
    <source>
        <dbReference type="ARBA" id="ARBA00022840"/>
    </source>
</evidence>
<comment type="similarity">
    <text evidence="8">Belongs to the tRNA(Ile)-lysidine synthase family.</text>
</comment>
<dbReference type="EC" id="6.3.4.19" evidence="8"/>
<dbReference type="Gene3D" id="3.40.50.620">
    <property type="entry name" value="HUPs"/>
    <property type="match status" value="1"/>
</dbReference>
<dbReference type="SUPFAM" id="SSF82829">
    <property type="entry name" value="MesJ substrate recognition domain-like"/>
    <property type="match status" value="1"/>
</dbReference>
<dbReference type="EMBL" id="JARPTC010000019">
    <property type="protein sequence ID" value="MDO7788034.1"/>
    <property type="molecule type" value="Genomic_DNA"/>
</dbReference>
<dbReference type="RefSeq" id="WP_304543594.1">
    <property type="nucleotide sequence ID" value="NZ_JARPTC010000019.1"/>
</dbReference>
<dbReference type="SMART" id="SM00977">
    <property type="entry name" value="TilS_C"/>
    <property type="match status" value="1"/>
</dbReference>
<dbReference type="SUPFAM" id="SSF52402">
    <property type="entry name" value="Adenine nucleotide alpha hydrolases-like"/>
    <property type="match status" value="1"/>
</dbReference>
<dbReference type="Proteomes" id="UP001172911">
    <property type="component" value="Unassembled WGS sequence"/>
</dbReference>
<accession>A0AAW7ZFD8</accession>
<dbReference type="PANTHER" id="PTHR43033">
    <property type="entry name" value="TRNA(ILE)-LYSIDINE SYNTHASE-RELATED"/>
    <property type="match status" value="1"/>
</dbReference>
<dbReference type="HAMAP" id="MF_01161">
    <property type="entry name" value="tRNA_Ile_lys_synt"/>
    <property type="match status" value="1"/>
</dbReference>
<keyword evidence="6 8" id="KW-0067">ATP-binding</keyword>
<dbReference type="CDD" id="cd01992">
    <property type="entry name" value="TilS_N"/>
    <property type="match status" value="1"/>
</dbReference>
<dbReference type="GO" id="GO:0006400">
    <property type="term" value="P:tRNA modification"/>
    <property type="evidence" value="ECO:0007669"/>
    <property type="project" value="UniProtKB-UniRule"/>
</dbReference>
<comment type="caution">
    <text evidence="10">The sequence shown here is derived from an EMBL/GenBank/DDBJ whole genome shotgun (WGS) entry which is preliminary data.</text>
</comment>
<comment type="function">
    <text evidence="8">Ligates lysine onto the cytidine present at position 34 of the AUA codon-specific tRNA(Ile) that contains the anticodon CAU, in an ATP-dependent manner. Cytidine is converted to lysidine, thus changing the amino acid specificity of the tRNA from methionine to isoleucine.</text>
</comment>
<evidence type="ECO:0000256" key="2">
    <source>
        <dbReference type="ARBA" id="ARBA00022490"/>
    </source>
</evidence>
<gene>
    <name evidence="8 10" type="primary">tilS</name>
    <name evidence="10" type="ORF">P6N53_12450</name>
</gene>
<evidence type="ECO:0000256" key="4">
    <source>
        <dbReference type="ARBA" id="ARBA00022694"/>
    </source>
</evidence>